<comment type="caution">
    <text evidence="2">The sequence shown here is derived from an EMBL/GenBank/DDBJ whole genome shotgun (WGS) entry which is preliminary data.</text>
</comment>
<gene>
    <name evidence="2" type="ORF">QYF61_002147</name>
</gene>
<feature type="compositionally biased region" description="Basic and acidic residues" evidence="1">
    <location>
        <begin position="345"/>
        <end position="359"/>
    </location>
</feature>
<reference evidence="2 3" key="1">
    <citation type="journal article" date="2023" name="J. Hered.">
        <title>Chromosome-level genome of the wood stork (Mycteria americana) provides insight into avian chromosome evolution.</title>
        <authorList>
            <person name="Flamio R. Jr."/>
            <person name="Ramstad K.M."/>
        </authorList>
    </citation>
    <scope>NUCLEOTIDE SEQUENCE [LARGE SCALE GENOMIC DNA]</scope>
    <source>
        <strain evidence="2">JAX WOST 10</strain>
    </source>
</reference>
<keyword evidence="3" id="KW-1185">Reference proteome</keyword>
<evidence type="ECO:0000256" key="1">
    <source>
        <dbReference type="SAM" id="MobiDB-lite"/>
    </source>
</evidence>
<dbReference type="EMBL" id="JAUNZN010000001">
    <property type="protein sequence ID" value="KAK4829109.1"/>
    <property type="molecule type" value="Genomic_DNA"/>
</dbReference>
<organism evidence="2 3">
    <name type="scientific">Mycteria americana</name>
    <name type="common">Wood stork</name>
    <dbReference type="NCBI Taxonomy" id="33587"/>
    <lineage>
        <taxon>Eukaryota</taxon>
        <taxon>Metazoa</taxon>
        <taxon>Chordata</taxon>
        <taxon>Craniata</taxon>
        <taxon>Vertebrata</taxon>
        <taxon>Euteleostomi</taxon>
        <taxon>Archelosauria</taxon>
        <taxon>Archosauria</taxon>
        <taxon>Dinosauria</taxon>
        <taxon>Saurischia</taxon>
        <taxon>Theropoda</taxon>
        <taxon>Coelurosauria</taxon>
        <taxon>Aves</taxon>
        <taxon>Neognathae</taxon>
        <taxon>Neoaves</taxon>
        <taxon>Aequornithes</taxon>
        <taxon>Ciconiiformes</taxon>
        <taxon>Ciconiidae</taxon>
        <taxon>Mycteria</taxon>
    </lineage>
</organism>
<dbReference type="PANTHER" id="PTHR33332">
    <property type="entry name" value="REVERSE TRANSCRIPTASE DOMAIN-CONTAINING PROTEIN"/>
    <property type="match status" value="1"/>
</dbReference>
<sequence length="368" mass="41476">MSQQHALAAKRANCALRCIKHSIASQSREVIVPLYTALVQPHLEYCVQLWVPQYKKDFKLFDCVQRRATKIVKGLKGKIYEEQLRFVGLFSLEKRRLRGDLIAGYNFLKGGLGWGGADLLSLVTSDRTQGNGMKLRQGKFILDIRKRFFTGIGFPGKWSWHQACQDSRSIWTTLLVICFSFSNESECASMSQQCALMAKKANGFQGCIRRIGSKSREVTGEAKPGVLWPVLGSPVRERYRHTGESPAKGQLTELGLFSLEKRRLRGHLINVYKYLKGGCKEDGARLFSVVPSDRTRGNGHKLKHRRFCLNIRKHFFIVRNPQGEEKVSGSGNKMTGTVATSAPPCDRHCNCSSPPRDRYSGYSSPNDR</sequence>
<feature type="region of interest" description="Disordered" evidence="1">
    <location>
        <begin position="323"/>
        <end position="368"/>
    </location>
</feature>
<name>A0AAN7NPA2_MYCAM</name>
<evidence type="ECO:0000313" key="3">
    <source>
        <dbReference type="Proteomes" id="UP001333110"/>
    </source>
</evidence>
<dbReference type="Proteomes" id="UP001333110">
    <property type="component" value="Unassembled WGS sequence"/>
</dbReference>
<evidence type="ECO:0000313" key="2">
    <source>
        <dbReference type="EMBL" id="KAK4829109.1"/>
    </source>
</evidence>
<proteinExistence type="predicted"/>
<dbReference type="AlphaFoldDB" id="A0AAN7NPA2"/>
<accession>A0AAN7NPA2</accession>
<feature type="compositionally biased region" description="Polar residues" evidence="1">
    <location>
        <begin position="329"/>
        <end position="340"/>
    </location>
</feature>
<protein>
    <submittedName>
        <fullName evidence="2">Uncharacterized protein</fullName>
    </submittedName>
</protein>